<proteinExistence type="predicted"/>
<sequence>MTVLYIICCGSPVARDVGRLVALAQERSYDVCVVPTPDGRKFVDVPTLAEQTGHPVRSFYKQPGDPDVLPAADAFIVAPATINTVNKWAAGITDTLALGLINEAYGMGKPVVAMPYTNHLQARHPVFQENLGKLRSWGVKVLYGDDVIKLHPPGEGEGLRHLFPWHLGLDALETDDPAA</sequence>
<dbReference type="PANTHER" id="PTHR14359:SF6">
    <property type="entry name" value="PHOSPHOPANTOTHENOYLCYSTEINE DECARBOXYLASE"/>
    <property type="match status" value="1"/>
</dbReference>
<accession>A0A8J3Q773</accession>
<feature type="domain" description="Flavoprotein" evidence="1">
    <location>
        <begin position="6"/>
        <end position="122"/>
    </location>
</feature>
<keyword evidence="3" id="KW-1185">Reference proteome</keyword>
<dbReference type="InterPro" id="IPR036551">
    <property type="entry name" value="Flavin_trans-like"/>
</dbReference>
<dbReference type="Proteomes" id="UP000612899">
    <property type="component" value="Unassembled WGS sequence"/>
</dbReference>
<dbReference type="Pfam" id="PF02441">
    <property type="entry name" value="Flavoprotein"/>
    <property type="match status" value="1"/>
</dbReference>
<protein>
    <submittedName>
        <fullName evidence="2">Flavoprotein</fullName>
    </submittedName>
</protein>
<dbReference type="AlphaFoldDB" id="A0A8J3Q773"/>
<evidence type="ECO:0000313" key="2">
    <source>
        <dbReference type="EMBL" id="GIH04551.1"/>
    </source>
</evidence>
<dbReference type="GO" id="GO:0010181">
    <property type="term" value="F:FMN binding"/>
    <property type="evidence" value="ECO:0007669"/>
    <property type="project" value="TreeGrafter"/>
</dbReference>
<name>A0A8J3Q773_9ACTN</name>
<dbReference type="Gene3D" id="3.40.50.1950">
    <property type="entry name" value="Flavin prenyltransferase-like"/>
    <property type="match status" value="1"/>
</dbReference>
<evidence type="ECO:0000313" key="3">
    <source>
        <dbReference type="Proteomes" id="UP000612899"/>
    </source>
</evidence>
<dbReference type="RefSeq" id="WP_203908430.1">
    <property type="nucleotide sequence ID" value="NZ_BONY01000013.1"/>
</dbReference>
<dbReference type="EMBL" id="BONY01000013">
    <property type="protein sequence ID" value="GIH04551.1"/>
    <property type="molecule type" value="Genomic_DNA"/>
</dbReference>
<dbReference type="PANTHER" id="PTHR14359">
    <property type="entry name" value="HOMO-OLIGOMERIC FLAVIN CONTAINING CYS DECARBOXYLASE FAMILY"/>
    <property type="match status" value="1"/>
</dbReference>
<dbReference type="GO" id="GO:0071513">
    <property type="term" value="C:phosphopantothenoylcysteine decarboxylase complex"/>
    <property type="evidence" value="ECO:0007669"/>
    <property type="project" value="TreeGrafter"/>
</dbReference>
<dbReference type="GO" id="GO:0004633">
    <property type="term" value="F:phosphopantothenoylcysteine decarboxylase activity"/>
    <property type="evidence" value="ECO:0007669"/>
    <property type="project" value="TreeGrafter"/>
</dbReference>
<reference evidence="2" key="1">
    <citation type="submission" date="2021-01" db="EMBL/GenBank/DDBJ databases">
        <title>Whole genome shotgun sequence of Rhizocola hellebori NBRC 109834.</title>
        <authorList>
            <person name="Komaki H."/>
            <person name="Tamura T."/>
        </authorList>
    </citation>
    <scope>NUCLEOTIDE SEQUENCE</scope>
    <source>
        <strain evidence="2">NBRC 109834</strain>
    </source>
</reference>
<gene>
    <name evidence="2" type="ORF">Rhe02_26180</name>
</gene>
<evidence type="ECO:0000259" key="1">
    <source>
        <dbReference type="Pfam" id="PF02441"/>
    </source>
</evidence>
<organism evidence="2 3">
    <name type="scientific">Rhizocola hellebori</name>
    <dbReference type="NCBI Taxonomy" id="1392758"/>
    <lineage>
        <taxon>Bacteria</taxon>
        <taxon>Bacillati</taxon>
        <taxon>Actinomycetota</taxon>
        <taxon>Actinomycetes</taxon>
        <taxon>Micromonosporales</taxon>
        <taxon>Micromonosporaceae</taxon>
        <taxon>Rhizocola</taxon>
    </lineage>
</organism>
<dbReference type="SUPFAM" id="SSF52507">
    <property type="entry name" value="Homo-oligomeric flavin-containing Cys decarboxylases, HFCD"/>
    <property type="match status" value="1"/>
</dbReference>
<comment type="caution">
    <text evidence="2">The sequence shown here is derived from an EMBL/GenBank/DDBJ whole genome shotgun (WGS) entry which is preliminary data.</text>
</comment>
<dbReference type="InterPro" id="IPR003382">
    <property type="entry name" value="Flavoprotein"/>
</dbReference>
<dbReference type="GO" id="GO:0015937">
    <property type="term" value="P:coenzyme A biosynthetic process"/>
    <property type="evidence" value="ECO:0007669"/>
    <property type="project" value="TreeGrafter"/>
</dbReference>